<evidence type="ECO:0000256" key="5">
    <source>
        <dbReference type="ARBA" id="ARBA00022989"/>
    </source>
</evidence>
<proteinExistence type="predicted"/>
<accession>A0A1I3N9P2</accession>
<keyword evidence="5 7" id="KW-1133">Transmembrane helix</keyword>
<dbReference type="Proteomes" id="UP000199545">
    <property type="component" value="Unassembled WGS sequence"/>
</dbReference>
<keyword evidence="4" id="KW-0378">Hydrolase</keyword>
<organism evidence="9 10">
    <name type="scientific">Thermoflavimicrobium dichotomicum</name>
    <dbReference type="NCBI Taxonomy" id="46223"/>
    <lineage>
        <taxon>Bacteria</taxon>
        <taxon>Bacillati</taxon>
        <taxon>Bacillota</taxon>
        <taxon>Bacilli</taxon>
        <taxon>Bacillales</taxon>
        <taxon>Thermoactinomycetaceae</taxon>
        <taxon>Thermoflavimicrobium</taxon>
    </lineage>
</organism>
<evidence type="ECO:0000256" key="1">
    <source>
        <dbReference type="ARBA" id="ARBA00004651"/>
    </source>
</evidence>
<dbReference type="RefSeq" id="WP_175482323.1">
    <property type="nucleotide sequence ID" value="NZ_FORR01000004.1"/>
</dbReference>
<comment type="subcellular location">
    <subcellularLocation>
        <location evidence="1">Cell membrane</location>
        <topology evidence="1">Multi-pass membrane protein</topology>
    </subcellularLocation>
</comment>
<keyword evidence="2" id="KW-1003">Cell membrane</keyword>
<keyword evidence="3 7" id="KW-0812">Transmembrane</keyword>
<evidence type="ECO:0000259" key="8">
    <source>
        <dbReference type="SMART" id="SM00014"/>
    </source>
</evidence>
<reference evidence="9 10" key="1">
    <citation type="submission" date="2016-10" db="EMBL/GenBank/DDBJ databases">
        <authorList>
            <person name="de Groot N.N."/>
        </authorList>
    </citation>
    <scope>NUCLEOTIDE SEQUENCE [LARGE SCALE GENOMIC DNA]</scope>
    <source>
        <strain evidence="9 10">DSM 44778</strain>
    </source>
</reference>
<feature type="transmembrane region" description="Helical" evidence="7">
    <location>
        <begin position="156"/>
        <end position="177"/>
    </location>
</feature>
<feature type="transmembrane region" description="Helical" evidence="7">
    <location>
        <begin position="123"/>
        <end position="144"/>
    </location>
</feature>
<protein>
    <submittedName>
        <fullName evidence="9">Undecaprenyl-diphosphatase</fullName>
    </submittedName>
</protein>
<dbReference type="PANTHER" id="PTHR14969">
    <property type="entry name" value="SPHINGOSINE-1-PHOSPHATE PHOSPHOHYDROLASE"/>
    <property type="match status" value="1"/>
</dbReference>
<keyword evidence="10" id="KW-1185">Reference proteome</keyword>
<evidence type="ECO:0000313" key="9">
    <source>
        <dbReference type="EMBL" id="SFJ05954.1"/>
    </source>
</evidence>
<dbReference type="GO" id="GO:0005886">
    <property type="term" value="C:plasma membrane"/>
    <property type="evidence" value="ECO:0007669"/>
    <property type="project" value="UniProtKB-SubCell"/>
</dbReference>
<dbReference type="SMART" id="SM00014">
    <property type="entry name" value="acidPPc"/>
    <property type="match status" value="1"/>
</dbReference>
<dbReference type="SUPFAM" id="SSF48317">
    <property type="entry name" value="Acid phosphatase/Vanadium-dependent haloperoxidase"/>
    <property type="match status" value="1"/>
</dbReference>
<evidence type="ECO:0000256" key="2">
    <source>
        <dbReference type="ARBA" id="ARBA00022475"/>
    </source>
</evidence>
<evidence type="ECO:0000256" key="4">
    <source>
        <dbReference type="ARBA" id="ARBA00022801"/>
    </source>
</evidence>
<dbReference type="Pfam" id="PF01569">
    <property type="entry name" value="PAP2"/>
    <property type="match status" value="1"/>
</dbReference>
<evidence type="ECO:0000313" key="10">
    <source>
        <dbReference type="Proteomes" id="UP000199545"/>
    </source>
</evidence>
<dbReference type="InterPro" id="IPR000326">
    <property type="entry name" value="PAP2/HPO"/>
</dbReference>
<dbReference type="PANTHER" id="PTHR14969:SF62">
    <property type="entry name" value="DECAPRENYLPHOSPHORYL-5-PHOSPHORIBOSE PHOSPHATASE RV3807C-RELATED"/>
    <property type="match status" value="1"/>
</dbReference>
<evidence type="ECO:0000256" key="3">
    <source>
        <dbReference type="ARBA" id="ARBA00022692"/>
    </source>
</evidence>
<gene>
    <name evidence="9" type="ORF">SAMN05421852_10454</name>
</gene>
<dbReference type="EMBL" id="FORR01000004">
    <property type="protein sequence ID" value="SFJ05954.1"/>
    <property type="molecule type" value="Genomic_DNA"/>
</dbReference>
<name>A0A1I3N9P2_9BACL</name>
<evidence type="ECO:0000256" key="6">
    <source>
        <dbReference type="ARBA" id="ARBA00023136"/>
    </source>
</evidence>
<dbReference type="STRING" id="46223.SAMN05421852_10454"/>
<sequence>MKSLVAWLIRYDGTLVSYFNRHWKCRLLDILMPRITHLGGATATITFLFSWLIFSPYELKMWAVEGFVALVSSHLVVQLFKNFLPRLRPYLKNTELYTFPDPLTDYSFPSGHTTAAFSVATTFVLHASIFIYIFLPIAFLVGFSRMYLALHYPSDVLIGSCLGSGFAALTVYVFQFLS</sequence>
<keyword evidence="6 7" id="KW-0472">Membrane</keyword>
<dbReference type="InterPro" id="IPR036938">
    <property type="entry name" value="PAP2/HPO_sf"/>
</dbReference>
<dbReference type="Gene3D" id="1.20.144.10">
    <property type="entry name" value="Phosphatidic acid phosphatase type 2/haloperoxidase"/>
    <property type="match status" value="1"/>
</dbReference>
<dbReference type="GO" id="GO:0016787">
    <property type="term" value="F:hydrolase activity"/>
    <property type="evidence" value="ECO:0007669"/>
    <property type="project" value="UniProtKB-KW"/>
</dbReference>
<dbReference type="AlphaFoldDB" id="A0A1I3N9P2"/>
<evidence type="ECO:0000256" key="7">
    <source>
        <dbReference type="SAM" id="Phobius"/>
    </source>
</evidence>
<feature type="transmembrane region" description="Helical" evidence="7">
    <location>
        <begin position="35"/>
        <end position="54"/>
    </location>
</feature>
<feature type="domain" description="Phosphatidic acid phosphatase type 2/haloperoxidase" evidence="8">
    <location>
        <begin position="64"/>
        <end position="171"/>
    </location>
</feature>
<feature type="transmembrane region" description="Helical" evidence="7">
    <location>
        <begin position="61"/>
        <end position="80"/>
    </location>
</feature>